<accession>A0A9P1DLJ5</accession>
<dbReference type="Pfam" id="PF03372">
    <property type="entry name" value="Exo_endo_phos"/>
    <property type="match status" value="1"/>
</dbReference>
<reference evidence="2" key="1">
    <citation type="submission" date="2022-10" db="EMBL/GenBank/DDBJ databases">
        <authorList>
            <person name="Chen Y."/>
            <person name="Dougan E. K."/>
            <person name="Chan C."/>
            <person name="Rhodes N."/>
            <person name="Thang M."/>
        </authorList>
    </citation>
    <scope>NUCLEOTIDE SEQUENCE</scope>
</reference>
<dbReference type="InterPro" id="IPR005135">
    <property type="entry name" value="Endo/exonuclease/phosphatase"/>
</dbReference>
<dbReference type="SUPFAM" id="SSF56219">
    <property type="entry name" value="DNase I-like"/>
    <property type="match status" value="1"/>
</dbReference>
<dbReference type="OrthoDB" id="409478at2759"/>
<dbReference type="GO" id="GO:0003824">
    <property type="term" value="F:catalytic activity"/>
    <property type="evidence" value="ECO:0007669"/>
    <property type="project" value="InterPro"/>
</dbReference>
<keyword evidence="5" id="KW-1185">Reference proteome</keyword>
<dbReference type="InterPro" id="IPR043502">
    <property type="entry name" value="DNA/RNA_pol_sf"/>
</dbReference>
<evidence type="ECO:0000313" key="2">
    <source>
        <dbReference type="EMBL" id="CAI4012500.1"/>
    </source>
</evidence>
<dbReference type="InterPro" id="IPR000477">
    <property type="entry name" value="RT_dom"/>
</dbReference>
<dbReference type="EMBL" id="CAMXCT010005501">
    <property type="protein sequence ID" value="CAI4012500.1"/>
    <property type="molecule type" value="Genomic_DNA"/>
</dbReference>
<dbReference type="EMBL" id="CAMXCT020005501">
    <property type="protein sequence ID" value="CAL1165875.1"/>
    <property type="molecule type" value="Genomic_DNA"/>
</dbReference>
<comment type="caution">
    <text evidence="2">The sequence shown here is derived from an EMBL/GenBank/DDBJ whole genome shotgun (WGS) entry which is preliminary data.</text>
</comment>
<evidence type="ECO:0000313" key="5">
    <source>
        <dbReference type="Proteomes" id="UP001152797"/>
    </source>
</evidence>
<sequence length="1211" mass="134691">MHVLALQEVGGVAVGEALDLSESHGYMVLTAKPSGCFRALALALDEECSSTWSSVAVGHSHLSALIQLPAFAQRVCVVSAHLPHSGRPLDDFLAALASLQTTLTPLAQRGHPLILMGDLNVDLGLAEGDRWVALQACLQSVGLNFFSLDGEPTWKDRRLDHVVCNQLVVERCCLIGNPDSCAWASVSVRPDAQQALCVDHALVMHELLVSLPVLSRPSRSALRRSAFLSRPCKMRVCHPWLLQQKVYGFCHAVSVGDRPDPHQFLSHCAATCSSPAPALRYSDSPALRALCRARSLCCGAVERKRLSFQIHASRQAEKKLWQQNLLQAAALGDWRARRHLQQKAQKGSLVAHSLLARFGCRENAVSHVQHHFDERFRSDGAPSLSFHALPDTEPDFTPEEVASAVGKLKSGKTTGMSRVSAELLKHLVGLSYGLLVLTDLLNMVLKDPAQANLHLAEGWVILLPKKSWVQDATDFRPIVCGEVFAKLAAKLATARVVSSWPVPRSCFGCVANKGVAEAIYVIKHAAQESAGLAEPPVFVQLDVSRAFDSLNINSVLQYMIDHWSSASAKSAGLLRWVLLHSRLRFQLFDASWWCLQGRGTQQGGSHSPTLFGRVLSGRFDQLSHQWLVCGERPAFVTSLLALWALWFIDDSIFIFRTLSQLLRLMPAVVDLLQNLGLSINVSKSCLLASSLPRCLPGFLGTFPVQATSVYLGMPLKVVETDEHMVDYLCARATTAYFTNKRLLTHCSACRPLRLRLFTSLVTASIRWCLRVVSVNQTNLRKLRIHHVTLLAWTLGARAHNSWFVGECIATLRHAVKLWSRTYSETWDALLAKMVWRWVGHVLRLPSTDLVRQSLTELQHSDVTAHGIRRCRTGPNNSGHRNVIRYLNHCGLDAGAAACRQQWAEREHGWLVAHGLPVAELFGANVYAISSTKYLWERRCLQGTFPGQQLIVCDITDSAAISVLELDRCCGWRCHRAPVGTQSIHDILELFLATGVKKVLSTVAQWERHAIRFCAWKLATMGAKSETDLGLGWWELPEHENYPVGVADATAAMIHAIQFGGAMEFGGSIRDLTLFVREYVQGCRLTCAIKRYTHEERKEKNLRQQLLRNAFEEAEDSRANFEEQARVISSKLPKKHAEGRTFDALHILALQRAKSFDLHMENCRQISEGWLALQNVHSYQAMSRLYPRLAAIEKEMEVVWPRTASIMPCSMG</sequence>
<evidence type="ECO:0000313" key="3">
    <source>
        <dbReference type="EMBL" id="CAL1165875.1"/>
    </source>
</evidence>
<dbReference type="SUPFAM" id="SSF56672">
    <property type="entry name" value="DNA/RNA polymerases"/>
    <property type="match status" value="1"/>
</dbReference>
<dbReference type="EMBL" id="CAMXCT030005501">
    <property type="protein sequence ID" value="CAL4799812.1"/>
    <property type="molecule type" value="Genomic_DNA"/>
</dbReference>
<gene>
    <name evidence="2" type="ORF">C1SCF055_LOCUS37558</name>
</gene>
<dbReference type="InterPro" id="IPR036691">
    <property type="entry name" value="Endo/exonu/phosph_ase_sf"/>
</dbReference>
<dbReference type="Gene3D" id="3.60.10.10">
    <property type="entry name" value="Endonuclease/exonuclease/phosphatase"/>
    <property type="match status" value="1"/>
</dbReference>
<proteinExistence type="predicted"/>
<dbReference type="AlphaFoldDB" id="A0A9P1DLJ5"/>
<dbReference type="Proteomes" id="UP001152797">
    <property type="component" value="Unassembled WGS sequence"/>
</dbReference>
<reference evidence="3" key="2">
    <citation type="submission" date="2024-04" db="EMBL/GenBank/DDBJ databases">
        <authorList>
            <person name="Chen Y."/>
            <person name="Shah S."/>
            <person name="Dougan E. K."/>
            <person name="Thang M."/>
            <person name="Chan C."/>
        </authorList>
    </citation>
    <scope>NUCLEOTIDE SEQUENCE [LARGE SCALE GENOMIC DNA]</scope>
</reference>
<name>A0A9P1DLJ5_9DINO</name>
<evidence type="ECO:0000313" key="4">
    <source>
        <dbReference type="EMBL" id="CAL4799812.1"/>
    </source>
</evidence>
<protein>
    <submittedName>
        <fullName evidence="4">Retrovirus-related Pol polyprotein from type-1 retrotransposable element R2 (Retrovirus-related Pol polyprotein from type I retrotransposable element R2)</fullName>
    </submittedName>
</protein>
<dbReference type="Pfam" id="PF00078">
    <property type="entry name" value="RVT_1"/>
    <property type="match status" value="1"/>
</dbReference>
<evidence type="ECO:0000259" key="1">
    <source>
        <dbReference type="PROSITE" id="PS50878"/>
    </source>
</evidence>
<organism evidence="2">
    <name type="scientific">Cladocopium goreaui</name>
    <dbReference type="NCBI Taxonomy" id="2562237"/>
    <lineage>
        <taxon>Eukaryota</taxon>
        <taxon>Sar</taxon>
        <taxon>Alveolata</taxon>
        <taxon>Dinophyceae</taxon>
        <taxon>Suessiales</taxon>
        <taxon>Symbiodiniaceae</taxon>
        <taxon>Cladocopium</taxon>
    </lineage>
</organism>
<dbReference type="PROSITE" id="PS50878">
    <property type="entry name" value="RT_POL"/>
    <property type="match status" value="1"/>
</dbReference>
<feature type="domain" description="Reverse transcriptase" evidence="1">
    <location>
        <begin position="444"/>
        <end position="715"/>
    </location>
</feature>